<reference evidence="2" key="1">
    <citation type="submission" date="2022-05" db="EMBL/GenBank/DDBJ databases">
        <title>Novel bacterial taxa in a minimal lignocellulolytic consortium and its capacity to transform plastics disclosed by genome-resolved metagenomics.</title>
        <authorList>
            <person name="Rodriguez C.A.D."/>
            <person name="Diaz-Garcia L."/>
            <person name="Herrera K."/>
            <person name="Tarazona N.A."/>
            <person name="Sproer C."/>
            <person name="Overmann J."/>
            <person name="Jimenez D.J."/>
        </authorList>
    </citation>
    <scope>NUCLEOTIDE SEQUENCE</scope>
    <source>
        <strain evidence="2">MAG5</strain>
    </source>
</reference>
<keyword evidence="1" id="KW-1133">Transmembrane helix</keyword>
<sequence length="71" mass="8014">MTLSIARSQNTTFEVYVFHMSSFKRYFALDIIGGFAFYMLGRIIFGSELFSIGCNIVASQMLKYIVPVSAN</sequence>
<organism evidence="2 3">
    <name type="scientific">Candidatus Pristimantibacillus lignocellulolyticus</name>
    <dbReference type="NCBI Taxonomy" id="2994561"/>
    <lineage>
        <taxon>Bacteria</taxon>
        <taxon>Bacillati</taxon>
        <taxon>Bacillota</taxon>
        <taxon>Bacilli</taxon>
        <taxon>Bacillales</taxon>
        <taxon>Paenibacillaceae</taxon>
        <taxon>Candidatus Pristimantibacillus</taxon>
    </lineage>
</organism>
<keyword evidence="1" id="KW-0812">Transmembrane</keyword>
<proteinExistence type="predicted"/>
<evidence type="ECO:0000313" key="2">
    <source>
        <dbReference type="EMBL" id="URN92785.1"/>
    </source>
</evidence>
<accession>A0A9J6ZA96</accession>
<protein>
    <submittedName>
        <fullName evidence="2">Uncharacterized protein</fullName>
    </submittedName>
</protein>
<evidence type="ECO:0000313" key="3">
    <source>
        <dbReference type="Proteomes" id="UP001056756"/>
    </source>
</evidence>
<gene>
    <name evidence="2" type="ORF">NAG76_13115</name>
</gene>
<dbReference type="Proteomes" id="UP001056756">
    <property type="component" value="Chromosome"/>
</dbReference>
<feature type="transmembrane region" description="Helical" evidence="1">
    <location>
        <begin position="26"/>
        <end position="45"/>
    </location>
</feature>
<name>A0A9J6ZA96_9BACL</name>
<keyword evidence="1" id="KW-0472">Membrane</keyword>
<dbReference type="EMBL" id="CP097899">
    <property type="protein sequence ID" value="URN92785.1"/>
    <property type="molecule type" value="Genomic_DNA"/>
</dbReference>
<dbReference type="KEGG" id="plig:NAG76_13115"/>
<evidence type="ECO:0000256" key="1">
    <source>
        <dbReference type="SAM" id="Phobius"/>
    </source>
</evidence>
<dbReference type="AlphaFoldDB" id="A0A9J6ZA96"/>